<evidence type="ECO:0000256" key="1">
    <source>
        <dbReference type="ARBA" id="ARBA00022472"/>
    </source>
</evidence>
<dbReference type="InterPro" id="IPR011260">
    <property type="entry name" value="RNAP_asu_C"/>
</dbReference>
<sequence length="425" mass="47409">MINKQVVEMLTELAKERGLEKSVVIETLKESIIAAAKKKMNIPEGWVCEVSEASGEIRLFLEKEVVKKVENPDVQISLEEAKELRPGVKPGEKIYVEIPILETFGRNAINLVRNSLIQKMKENEKQLIYKKYVAKIGELVSGTVATAYSAGAYIKLAEIEAFIDKEDQIPGEVLRRGQTLKAVVKEVEEKPKDKTKVRLKGPVIYLTRVTETFIRKLFEFEIPEILKGEVEIKKIARRPGVRCKIAVFSSNEKIDPVGACVGPRGARIQGIVKEMSGEKIDIIAWSSDPKILVGRALSPAKVTKVVMKKSGDKATCVVPDDQVTLAIGKDSINVELAKELVGIDIEIKGQTEYHKEEEEKRRVKIKVENLDLPKKIKEILKKHGYKNAKDIMTATAEDLLKLPGIGKKAVDKIYTAVHKALNLGE</sequence>
<dbReference type="Pfam" id="PF26594">
    <property type="entry name" value="KH_NusA_2nd"/>
    <property type="match status" value="1"/>
</dbReference>
<dbReference type="FunFam" id="3.30.300.20:FF:000002">
    <property type="entry name" value="Transcription termination/antitermination protein NusA"/>
    <property type="match status" value="1"/>
</dbReference>
<dbReference type="AlphaFoldDB" id="A0A7C0VC31"/>
<dbReference type="GO" id="GO:0005829">
    <property type="term" value="C:cytosol"/>
    <property type="evidence" value="ECO:0007669"/>
    <property type="project" value="TreeGrafter"/>
</dbReference>
<dbReference type="GO" id="GO:0031564">
    <property type="term" value="P:transcription antitermination"/>
    <property type="evidence" value="ECO:0007669"/>
    <property type="project" value="UniProtKB-UniRule"/>
</dbReference>
<dbReference type="InterPro" id="IPR058582">
    <property type="entry name" value="KH_NusA_2nd"/>
</dbReference>
<keyword evidence="1 7" id="KW-0806">Transcription termination</keyword>
<dbReference type="Pfam" id="PF13184">
    <property type="entry name" value="KH_NusA_1st"/>
    <property type="match status" value="1"/>
</dbReference>
<name>A0A7C0VC31_UNCW3</name>
<dbReference type="GO" id="GO:0006353">
    <property type="term" value="P:DNA-templated transcription termination"/>
    <property type="evidence" value="ECO:0007669"/>
    <property type="project" value="UniProtKB-UniRule"/>
</dbReference>
<dbReference type="InterPro" id="IPR030842">
    <property type="entry name" value="TF_NusA_bacterial"/>
</dbReference>
<keyword evidence="5 7" id="KW-0805">Transcription regulation</keyword>
<accession>A0A7C0VC31</accession>
<gene>
    <name evidence="7 9" type="primary">nusA</name>
    <name evidence="9" type="ORF">ENF18_03370</name>
</gene>
<dbReference type="EMBL" id="DQWE01000162">
    <property type="protein sequence ID" value="HDI82815.1"/>
    <property type="molecule type" value="Genomic_DNA"/>
</dbReference>
<dbReference type="InterPro" id="IPR036555">
    <property type="entry name" value="NusA_N_sf"/>
</dbReference>
<dbReference type="SUPFAM" id="SSF69705">
    <property type="entry name" value="Transcription factor NusA, N-terminal domain"/>
    <property type="match status" value="1"/>
</dbReference>
<dbReference type="InterPro" id="IPR015946">
    <property type="entry name" value="KH_dom-like_a/b"/>
</dbReference>
<dbReference type="InterPro" id="IPR012340">
    <property type="entry name" value="NA-bd_OB-fold"/>
</dbReference>
<dbReference type="GO" id="GO:0003723">
    <property type="term" value="F:RNA binding"/>
    <property type="evidence" value="ECO:0007669"/>
    <property type="project" value="UniProtKB-UniRule"/>
</dbReference>
<evidence type="ECO:0000256" key="6">
    <source>
        <dbReference type="ARBA" id="ARBA00023163"/>
    </source>
</evidence>
<keyword evidence="3 7" id="KW-0889">Transcription antitermination</keyword>
<dbReference type="SUPFAM" id="SSF54814">
    <property type="entry name" value="Prokaryotic type KH domain (KH-domain type II)"/>
    <property type="match status" value="2"/>
</dbReference>
<dbReference type="GO" id="GO:0003677">
    <property type="term" value="F:DNA binding"/>
    <property type="evidence" value="ECO:0007669"/>
    <property type="project" value="InterPro"/>
</dbReference>
<dbReference type="PANTHER" id="PTHR22648">
    <property type="entry name" value="TRANSCRIPTION TERMINATION FACTOR NUSA"/>
    <property type="match status" value="1"/>
</dbReference>
<evidence type="ECO:0000256" key="2">
    <source>
        <dbReference type="ARBA" id="ARBA00022490"/>
    </source>
</evidence>
<dbReference type="Pfam" id="PF08529">
    <property type="entry name" value="NusA_N"/>
    <property type="match status" value="1"/>
</dbReference>
<evidence type="ECO:0000256" key="5">
    <source>
        <dbReference type="ARBA" id="ARBA00023015"/>
    </source>
</evidence>
<organism evidence="9">
    <name type="scientific">candidate division WOR-3 bacterium</name>
    <dbReference type="NCBI Taxonomy" id="2052148"/>
    <lineage>
        <taxon>Bacteria</taxon>
        <taxon>Bacteria division WOR-3</taxon>
    </lineage>
</organism>
<evidence type="ECO:0000313" key="9">
    <source>
        <dbReference type="EMBL" id="HDI82815.1"/>
    </source>
</evidence>
<comment type="subunit">
    <text evidence="7">Monomer. Binds directly to the core enzyme of the DNA-dependent RNA polymerase and to nascent RNA.</text>
</comment>
<dbReference type="InterPro" id="IPR025249">
    <property type="entry name" value="TF_NusA_KH_1st"/>
</dbReference>
<dbReference type="Gene3D" id="2.40.50.140">
    <property type="entry name" value="Nucleic acid-binding proteins"/>
    <property type="match status" value="1"/>
</dbReference>
<protein>
    <recommendedName>
        <fullName evidence="7">Transcription termination/antitermination protein NusA</fullName>
    </recommendedName>
</protein>
<comment type="caution">
    <text evidence="9">The sequence shown here is derived from an EMBL/GenBank/DDBJ whole genome shotgun (WGS) entry which is preliminary data.</text>
</comment>
<dbReference type="InterPro" id="IPR010213">
    <property type="entry name" value="TF_NusA"/>
</dbReference>
<proteinExistence type="inferred from homology"/>
<comment type="function">
    <text evidence="7">Participates in both transcription termination and antitermination.</text>
</comment>
<dbReference type="InterPro" id="IPR013735">
    <property type="entry name" value="TF_NusA_N"/>
</dbReference>
<dbReference type="SUPFAM" id="SSF47789">
    <property type="entry name" value="C-terminal domain of RNA polymerase alpha subunit"/>
    <property type="match status" value="1"/>
</dbReference>
<dbReference type="Gene3D" id="3.30.1480.10">
    <property type="entry name" value="NusA, N-terminal domain"/>
    <property type="match status" value="1"/>
</dbReference>
<dbReference type="InterPro" id="IPR009019">
    <property type="entry name" value="KH_sf_prok-type"/>
</dbReference>
<dbReference type="SUPFAM" id="SSF50249">
    <property type="entry name" value="Nucleic acid-binding proteins"/>
    <property type="match status" value="1"/>
</dbReference>
<dbReference type="GO" id="GO:0003700">
    <property type="term" value="F:DNA-binding transcription factor activity"/>
    <property type="evidence" value="ECO:0007669"/>
    <property type="project" value="InterPro"/>
</dbReference>
<keyword evidence="4 7" id="KW-0694">RNA-binding</keyword>
<dbReference type="Gene3D" id="1.10.150.20">
    <property type="entry name" value="5' to 3' exonuclease, C-terminal subdomain"/>
    <property type="match status" value="1"/>
</dbReference>
<dbReference type="PROSITE" id="PS50126">
    <property type="entry name" value="S1"/>
    <property type="match status" value="1"/>
</dbReference>
<comment type="similarity">
    <text evidence="7">Belongs to the NusA family.</text>
</comment>
<dbReference type="InterPro" id="IPR003029">
    <property type="entry name" value="S1_domain"/>
</dbReference>
<dbReference type="NCBIfam" id="TIGR01953">
    <property type="entry name" value="NusA"/>
    <property type="match status" value="1"/>
</dbReference>
<dbReference type="PANTHER" id="PTHR22648:SF0">
    <property type="entry name" value="TRANSCRIPTION TERMINATION_ANTITERMINATION PROTEIN NUSA"/>
    <property type="match status" value="1"/>
</dbReference>
<evidence type="ECO:0000256" key="7">
    <source>
        <dbReference type="HAMAP-Rule" id="MF_00945"/>
    </source>
</evidence>
<dbReference type="Pfam" id="PF03118">
    <property type="entry name" value="RNA_pol_A_CTD"/>
    <property type="match status" value="1"/>
</dbReference>
<evidence type="ECO:0000256" key="4">
    <source>
        <dbReference type="ARBA" id="ARBA00022884"/>
    </source>
</evidence>
<keyword evidence="6 7" id="KW-0804">Transcription</keyword>
<keyword evidence="2 7" id="KW-0963">Cytoplasm</keyword>
<evidence type="ECO:0000256" key="3">
    <source>
        <dbReference type="ARBA" id="ARBA00022814"/>
    </source>
</evidence>
<dbReference type="SMART" id="SM00316">
    <property type="entry name" value="S1"/>
    <property type="match status" value="1"/>
</dbReference>
<dbReference type="HAMAP" id="MF_00945_B">
    <property type="entry name" value="NusA_B"/>
    <property type="match status" value="1"/>
</dbReference>
<comment type="subcellular location">
    <subcellularLocation>
        <location evidence="7">Cytoplasm</location>
    </subcellularLocation>
</comment>
<dbReference type="Proteomes" id="UP000885847">
    <property type="component" value="Unassembled WGS sequence"/>
</dbReference>
<dbReference type="GO" id="GO:0003899">
    <property type="term" value="F:DNA-directed RNA polymerase activity"/>
    <property type="evidence" value="ECO:0007669"/>
    <property type="project" value="InterPro"/>
</dbReference>
<evidence type="ECO:0000259" key="8">
    <source>
        <dbReference type="PROSITE" id="PS50126"/>
    </source>
</evidence>
<dbReference type="Gene3D" id="3.30.300.20">
    <property type="match status" value="2"/>
</dbReference>
<dbReference type="CDD" id="cd22529">
    <property type="entry name" value="KH-II_NusA_rpt2"/>
    <property type="match status" value="1"/>
</dbReference>
<dbReference type="CDD" id="cd02134">
    <property type="entry name" value="KH-II_NusA_rpt1"/>
    <property type="match status" value="1"/>
</dbReference>
<reference evidence="9" key="1">
    <citation type="journal article" date="2020" name="mSystems">
        <title>Genome- and Community-Level Interaction Insights into Carbon Utilization and Element Cycling Functions of Hydrothermarchaeota in Hydrothermal Sediment.</title>
        <authorList>
            <person name="Zhou Z."/>
            <person name="Liu Y."/>
            <person name="Xu W."/>
            <person name="Pan J."/>
            <person name="Luo Z.H."/>
            <person name="Li M."/>
        </authorList>
    </citation>
    <scope>NUCLEOTIDE SEQUENCE [LARGE SCALE GENOMIC DNA]</scope>
    <source>
        <strain evidence="9">HyVt-102</strain>
    </source>
</reference>
<feature type="domain" description="S1 motif" evidence="8">
    <location>
        <begin position="137"/>
        <end position="200"/>
    </location>
</feature>